<evidence type="ECO:0000256" key="17">
    <source>
        <dbReference type="ARBA" id="ARBA00049096"/>
    </source>
</evidence>
<dbReference type="GO" id="GO:0006631">
    <property type="term" value="P:fatty acid metabolic process"/>
    <property type="evidence" value="ECO:0007669"/>
    <property type="project" value="UniProtKB-KW"/>
</dbReference>
<dbReference type="OrthoDB" id="10262177at2759"/>
<evidence type="ECO:0000256" key="20">
    <source>
        <dbReference type="SAM" id="MobiDB-lite"/>
    </source>
</evidence>
<evidence type="ECO:0000259" key="21">
    <source>
        <dbReference type="Pfam" id="PF02770"/>
    </source>
</evidence>
<evidence type="ECO:0000256" key="6">
    <source>
        <dbReference type="ARBA" id="ARBA00022832"/>
    </source>
</evidence>
<dbReference type="EC" id="1.3.8.5" evidence="10"/>
<evidence type="ECO:0000256" key="3">
    <source>
        <dbReference type="ARBA" id="ARBA00009347"/>
    </source>
</evidence>
<evidence type="ECO:0000313" key="23">
    <source>
        <dbReference type="EMBL" id="CAI5439996.1"/>
    </source>
</evidence>
<feature type="region of interest" description="Disordered" evidence="20">
    <location>
        <begin position="21"/>
        <end position="43"/>
    </location>
</feature>
<dbReference type="Gene3D" id="1.10.540.10">
    <property type="entry name" value="Acyl-CoA dehydrogenase/oxidase, N-terminal domain"/>
    <property type="match status" value="1"/>
</dbReference>
<feature type="domain" description="Acyl-CoA oxidase/dehydrogenase middle" evidence="21">
    <location>
        <begin position="157"/>
        <end position="252"/>
    </location>
</feature>
<comment type="cofactor">
    <cofactor evidence="1">
        <name>FAD</name>
        <dbReference type="ChEBI" id="CHEBI:57692"/>
    </cofactor>
</comment>
<dbReference type="GO" id="GO:0050660">
    <property type="term" value="F:flavin adenine dinucleotide binding"/>
    <property type="evidence" value="ECO:0007669"/>
    <property type="project" value="InterPro"/>
</dbReference>
<dbReference type="InterPro" id="IPR006089">
    <property type="entry name" value="Acyl-CoA_DH_CS"/>
</dbReference>
<evidence type="ECO:0000256" key="10">
    <source>
        <dbReference type="ARBA" id="ARBA00039036"/>
    </source>
</evidence>
<evidence type="ECO:0000256" key="5">
    <source>
        <dbReference type="ARBA" id="ARBA00022827"/>
    </source>
</evidence>
<name>A0A9P1I827_9PELO</name>
<dbReference type="InterPro" id="IPR006091">
    <property type="entry name" value="Acyl-CoA_Oxase/DH_mid-dom"/>
</dbReference>
<comment type="catalytic activity">
    <reaction evidence="18">
        <text>(2S)-2-methylbutanoyl-CoA + oxidized [electron-transfer flavoprotein] + H(+) = (2E)-2-methylbut-2-enoyl-CoA + reduced [electron-transfer flavoprotein]</text>
        <dbReference type="Rhea" id="RHEA:48256"/>
        <dbReference type="Rhea" id="RHEA-COMP:10685"/>
        <dbReference type="Rhea" id="RHEA-COMP:10686"/>
        <dbReference type="ChEBI" id="CHEBI:15378"/>
        <dbReference type="ChEBI" id="CHEBI:57337"/>
        <dbReference type="ChEBI" id="CHEBI:57692"/>
        <dbReference type="ChEBI" id="CHEBI:58307"/>
        <dbReference type="ChEBI" id="CHEBI:88166"/>
    </reaction>
    <physiologicalReaction direction="left-to-right" evidence="18">
        <dbReference type="Rhea" id="RHEA:48257"/>
    </physiologicalReaction>
</comment>
<evidence type="ECO:0000256" key="18">
    <source>
        <dbReference type="ARBA" id="ARBA00049552"/>
    </source>
</evidence>
<dbReference type="AlphaFoldDB" id="A0A9P1I827"/>
<comment type="pathway">
    <text evidence="9">Amino-acid degradation; L-isoleucine degradation.</text>
</comment>
<feature type="domain" description="Acyl-CoA dehydrogenase/oxidase N-terminal" evidence="22">
    <location>
        <begin position="42"/>
        <end position="153"/>
    </location>
</feature>
<evidence type="ECO:0000256" key="16">
    <source>
        <dbReference type="ARBA" id="ARBA00048592"/>
    </source>
</evidence>
<dbReference type="EMBL" id="CANHGI010000001">
    <property type="protein sequence ID" value="CAI5439996.1"/>
    <property type="molecule type" value="Genomic_DNA"/>
</dbReference>
<dbReference type="GO" id="GO:0003853">
    <property type="term" value="F:short-chain 2-methyl fatty acyl-CoA dehydrogenase activity"/>
    <property type="evidence" value="ECO:0007669"/>
    <property type="project" value="UniProtKB-EC"/>
</dbReference>
<comment type="similarity">
    <text evidence="3">Belongs to the acyl-CoA dehydrogenase family.</text>
</comment>
<keyword evidence="24" id="KW-1185">Reference proteome</keyword>
<evidence type="ECO:0000313" key="24">
    <source>
        <dbReference type="Proteomes" id="UP001152747"/>
    </source>
</evidence>
<proteinExistence type="inferred from homology"/>
<dbReference type="InterPro" id="IPR046373">
    <property type="entry name" value="Acyl-CoA_Oxase/DH_mid-dom_sf"/>
</dbReference>
<protein>
    <recommendedName>
        <fullName evidence="11">Short/branched chain specific acyl-CoA dehydrogenase, mitochondrial</fullName>
        <ecNumber evidence="10">1.3.8.5</ecNumber>
    </recommendedName>
    <alternativeName>
        <fullName evidence="13">2-methyl branched chain acyl-CoA dehydrogenase</fullName>
    </alternativeName>
    <alternativeName>
        <fullName evidence="12">2-methylbutyryl-coenzyme A dehydrogenase</fullName>
    </alternativeName>
</protein>
<keyword evidence="7" id="KW-0560">Oxidoreductase</keyword>
<keyword evidence="5" id="KW-0274">FAD</keyword>
<keyword evidence="6" id="KW-0276">Fatty acid metabolism</keyword>
<organism evidence="23 24">
    <name type="scientific">Caenorhabditis angaria</name>
    <dbReference type="NCBI Taxonomy" id="860376"/>
    <lineage>
        <taxon>Eukaryota</taxon>
        <taxon>Metazoa</taxon>
        <taxon>Ecdysozoa</taxon>
        <taxon>Nematoda</taxon>
        <taxon>Chromadorea</taxon>
        <taxon>Rhabditida</taxon>
        <taxon>Rhabditina</taxon>
        <taxon>Rhabditomorpha</taxon>
        <taxon>Rhabditoidea</taxon>
        <taxon>Rhabditidae</taxon>
        <taxon>Peloderinae</taxon>
        <taxon>Caenorhabditis</taxon>
    </lineage>
</organism>
<dbReference type="PANTHER" id="PTHR43884">
    <property type="entry name" value="ACYL-COA DEHYDROGENASE"/>
    <property type="match status" value="1"/>
</dbReference>
<dbReference type="FunFam" id="1.10.540.10:FF:000012">
    <property type="entry name" value="Acyl-CoA dehydrogenase short/branched chain"/>
    <property type="match status" value="1"/>
</dbReference>
<accession>A0A9P1I827</accession>
<sequence length="269" mass="29156">MQSLSRPSSILARSAKIFQSGRQISAKPRADGPAPPPINQLSEEENSIVDTVRRFAQNVIKPLVREMDDKSQMHQSVITGAFENGLMGVEIAEKYGGTGSSFFDAVLVIEELAKIDPSVSVFVDVQNTLVAPLIIQLGTEEQKQKYLPKIVSESIGSFALSEVSSGSDAFALKTTAKKDGDDFIINGSKMWITNAGHAQFFLVFANAEPAKGYKGITCFLVDRSQEGVQVGKKEDKLGIRASSTCSIHFDNVRVHKSAILGEYGKDVLS</sequence>
<dbReference type="Pfam" id="PF02770">
    <property type="entry name" value="Acyl-CoA_dh_M"/>
    <property type="match status" value="1"/>
</dbReference>
<evidence type="ECO:0000256" key="15">
    <source>
        <dbReference type="ARBA" id="ARBA00048307"/>
    </source>
</evidence>
<evidence type="ECO:0000256" key="12">
    <source>
        <dbReference type="ARBA" id="ARBA00041537"/>
    </source>
</evidence>
<evidence type="ECO:0000256" key="19">
    <source>
        <dbReference type="ARBA" id="ARBA00051903"/>
    </source>
</evidence>
<comment type="catalytic activity">
    <reaction evidence="19">
        <text>2-methylpropanoyl-CoA + oxidized [electron-transfer flavoprotein] + H(+) = 2-methylpropenoyl-CoA + reduced [electron-transfer flavoprotein]</text>
        <dbReference type="Rhea" id="RHEA:44180"/>
        <dbReference type="Rhea" id="RHEA-COMP:10685"/>
        <dbReference type="Rhea" id="RHEA-COMP:10686"/>
        <dbReference type="ChEBI" id="CHEBI:15378"/>
        <dbReference type="ChEBI" id="CHEBI:57338"/>
        <dbReference type="ChEBI" id="CHEBI:57692"/>
        <dbReference type="ChEBI" id="CHEBI:58307"/>
        <dbReference type="ChEBI" id="CHEBI:62500"/>
    </reaction>
    <physiologicalReaction direction="left-to-right" evidence="19">
        <dbReference type="Rhea" id="RHEA:44181"/>
    </physiologicalReaction>
</comment>
<gene>
    <name evidence="23" type="ORF">CAMP_LOCUS2633</name>
</gene>
<dbReference type="Proteomes" id="UP001152747">
    <property type="component" value="Unassembled WGS sequence"/>
</dbReference>
<dbReference type="PROSITE" id="PS00072">
    <property type="entry name" value="ACYL_COA_DH_1"/>
    <property type="match status" value="1"/>
</dbReference>
<dbReference type="SUPFAM" id="SSF56645">
    <property type="entry name" value="Acyl-CoA dehydrogenase NM domain-like"/>
    <property type="match status" value="1"/>
</dbReference>
<keyword evidence="8" id="KW-0443">Lipid metabolism</keyword>
<dbReference type="InterPro" id="IPR013786">
    <property type="entry name" value="AcylCoA_DH/ox_N"/>
</dbReference>
<evidence type="ECO:0000256" key="1">
    <source>
        <dbReference type="ARBA" id="ARBA00001974"/>
    </source>
</evidence>
<evidence type="ECO:0000256" key="13">
    <source>
        <dbReference type="ARBA" id="ARBA00042821"/>
    </source>
</evidence>
<comment type="catalytic activity">
    <reaction evidence="14">
        <text>2-methylbutanoyl-CoA + oxidized [electron-transfer flavoprotein] + H(+) = (2E)-2-methylbut-2-enoyl-CoA + reduced [electron-transfer flavoprotein]</text>
        <dbReference type="Rhea" id="RHEA:43780"/>
        <dbReference type="Rhea" id="RHEA-COMP:10685"/>
        <dbReference type="Rhea" id="RHEA-COMP:10686"/>
        <dbReference type="ChEBI" id="CHEBI:15378"/>
        <dbReference type="ChEBI" id="CHEBI:57336"/>
        <dbReference type="ChEBI" id="CHEBI:57337"/>
        <dbReference type="ChEBI" id="CHEBI:57692"/>
        <dbReference type="ChEBI" id="CHEBI:58307"/>
        <dbReference type="EC" id="1.3.8.5"/>
    </reaction>
    <physiologicalReaction direction="left-to-right" evidence="14">
        <dbReference type="Rhea" id="RHEA:43781"/>
    </physiologicalReaction>
</comment>
<evidence type="ECO:0000256" key="2">
    <source>
        <dbReference type="ARBA" id="ARBA00005189"/>
    </source>
</evidence>
<comment type="catalytic activity">
    <reaction evidence="16">
        <text>(2R)-2-methylbutanoyl-CoA + oxidized [electron-transfer flavoprotein] + H(+) = ethylacryloyl-CoA + reduced [electron-transfer flavoprotein]</text>
        <dbReference type="Rhea" id="RHEA:65296"/>
        <dbReference type="Rhea" id="RHEA-COMP:10685"/>
        <dbReference type="Rhea" id="RHEA-COMP:10686"/>
        <dbReference type="ChEBI" id="CHEBI:15378"/>
        <dbReference type="ChEBI" id="CHEBI:57692"/>
        <dbReference type="ChEBI" id="CHEBI:58307"/>
        <dbReference type="ChEBI" id="CHEBI:156439"/>
        <dbReference type="ChEBI" id="CHEBI:156440"/>
    </reaction>
    <physiologicalReaction direction="left-to-right" evidence="16">
        <dbReference type="Rhea" id="RHEA:65297"/>
    </physiologicalReaction>
</comment>
<dbReference type="GO" id="GO:0005739">
    <property type="term" value="C:mitochondrion"/>
    <property type="evidence" value="ECO:0007669"/>
    <property type="project" value="TreeGrafter"/>
</dbReference>
<dbReference type="InterPro" id="IPR037069">
    <property type="entry name" value="AcylCoA_DH/ox_N_sf"/>
</dbReference>
<keyword evidence="4" id="KW-0285">Flavoprotein</keyword>
<evidence type="ECO:0000256" key="4">
    <source>
        <dbReference type="ARBA" id="ARBA00022630"/>
    </source>
</evidence>
<dbReference type="PANTHER" id="PTHR43884:SF1">
    <property type="entry name" value="SHORT_BRANCHED CHAIN SPECIFIC ACYL-COA DEHYDROGENASE, MITOCHONDRIAL"/>
    <property type="match status" value="1"/>
</dbReference>
<dbReference type="Pfam" id="PF02771">
    <property type="entry name" value="Acyl-CoA_dh_N"/>
    <property type="match status" value="1"/>
</dbReference>
<comment type="catalytic activity">
    <reaction evidence="15">
        <text>valproyl-CoA + oxidized [electron-transfer flavoprotein] + H(+) = (2E)-2-propylpent-2-enoyl-CoA + reduced [electron-transfer flavoprotein]</text>
        <dbReference type="Rhea" id="RHEA:65344"/>
        <dbReference type="Rhea" id="RHEA-COMP:10685"/>
        <dbReference type="Rhea" id="RHEA-COMP:10686"/>
        <dbReference type="ChEBI" id="CHEBI:15378"/>
        <dbReference type="ChEBI" id="CHEBI:57692"/>
        <dbReference type="ChEBI" id="CHEBI:58307"/>
        <dbReference type="ChEBI" id="CHEBI:156457"/>
        <dbReference type="ChEBI" id="CHEBI:156458"/>
    </reaction>
    <physiologicalReaction direction="left-to-right" evidence="15">
        <dbReference type="Rhea" id="RHEA:65345"/>
    </physiologicalReaction>
</comment>
<evidence type="ECO:0000256" key="8">
    <source>
        <dbReference type="ARBA" id="ARBA00023098"/>
    </source>
</evidence>
<evidence type="ECO:0000256" key="9">
    <source>
        <dbReference type="ARBA" id="ARBA00037895"/>
    </source>
</evidence>
<evidence type="ECO:0000259" key="22">
    <source>
        <dbReference type="Pfam" id="PF02771"/>
    </source>
</evidence>
<evidence type="ECO:0000256" key="11">
    <source>
        <dbReference type="ARBA" id="ARBA00039850"/>
    </source>
</evidence>
<evidence type="ECO:0000256" key="14">
    <source>
        <dbReference type="ARBA" id="ARBA00048235"/>
    </source>
</evidence>
<comment type="caution">
    <text evidence="23">The sequence shown here is derived from an EMBL/GenBank/DDBJ whole genome shotgun (WGS) entry which is preliminary data.</text>
</comment>
<dbReference type="InterPro" id="IPR009100">
    <property type="entry name" value="AcylCoA_DH/oxidase_NM_dom_sf"/>
</dbReference>
<dbReference type="FunFam" id="2.40.110.10:FF:000001">
    <property type="entry name" value="Acyl-CoA dehydrogenase, mitochondrial"/>
    <property type="match status" value="1"/>
</dbReference>
<comment type="pathway">
    <text evidence="2">Lipid metabolism.</text>
</comment>
<dbReference type="Gene3D" id="2.40.110.10">
    <property type="entry name" value="Butyryl-CoA Dehydrogenase, subunit A, domain 2"/>
    <property type="match status" value="1"/>
</dbReference>
<reference evidence="23" key="1">
    <citation type="submission" date="2022-11" db="EMBL/GenBank/DDBJ databases">
        <authorList>
            <person name="Kikuchi T."/>
        </authorList>
    </citation>
    <scope>NUCLEOTIDE SEQUENCE</scope>
    <source>
        <strain evidence="23">PS1010</strain>
    </source>
</reference>
<comment type="catalytic activity">
    <reaction evidence="17">
        <text>butanoyl-CoA + oxidized [electron-transfer flavoprotein] + H(+) = (2E)-butenoyl-CoA + reduced [electron-transfer flavoprotein]</text>
        <dbReference type="Rhea" id="RHEA:24004"/>
        <dbReference type="Rhea" id="RHEA-COMP:10685"/>
        <dbReference type="Rhea" id="RHEA-COMP:10686"/>
        <dbReference type="ChEBI" id="CHEBI:15378"/>
        <dbReference type="ChEBI" id="CHEBI:57332"/>
        <dbReference type="ChEBI" id="CHEBI:57371"/>
        <dbReference type="ChEBI" id="CHEBI:57692"/>
        <dbReference type="ChEBI" id="CHEBI:58307"/>
    </reaction>
    <physiologicalReaction direction="left-to-right" evidence="17">
        <dbReference type="Rhea" id="RHEA:24005"/>
    </physiologicalReaction>
</comment>
<evidence type="ECO:0000256" key="7">
    <source>
        <dbReference type="ARBA" id="ARBA00023002"/>
    </source>
</evidence>